<accession>A0A2N8ZE98</accession>
<sequence>MICGEFQPKQCRLKFAEFYHAIKKSLGLVAMNVTARMEHELAVLYHDLRL</sequence>
<dbReference type="Proteomes" id="UP000235828">
    <property type="component" value="Chromosome A"/>
</dbReference>
<protein>
    <submittedName>
        <fullName evidence="1">Uncharacterized protein</fullName>
    </submittedName>
</protein>
<reference evidence="1 2" key="1">
    <citation type="submission" date="2017-10" db="EMBL/GenBank/DDBJ databases">
        <authorList>
            <person name="Banno H."/>
            <person name="Chua N.-H."/>
        </authorList>
    </citation>
    <scope>NUCLEOTIDE SEQUENCE [LARGE SCALE GENOMIC DNA]</scope>
    <source>
        <strain evidence="1">Vibrio tapetis CECT4600</strain>
    </source>
</reference>
<evidence type="ECO:0000313" key="1">
    <source>
        <dbReference type="EMBL" id="SON50231.1"/>
    </source>
</evidence>
<gene>
    <name evidence="1" type="ORF">VTAP4600_A2252</name>
</gene>
<keyword evidence="2" id="KW-1185">Reference proteome</keyword>
<proteinExistence type="predicted"/>
<dbReference type="KEGG" id="vta:A2252"/>
<evidence type="ECO:0000313" key="2">
    <source>
        <dbReference type="Proteomes" id="UP000235828"/>
    </source>
</evidence>
<organism evidence="1 2">
    <name type="scientific">Vibrio tapetis subsp. tapetis</name>
    <dbReference type="NCBI Taxonomy" id="1671868"/>
    <lineage>
        <taxon>Bacteria</taxon>
        <taxon>Pseudomonadati</taxon>
        <taxon>Pseudomonadota</taxon>
        <taxon>Gammaproteobacteria</taxon>
        <taxon>Vibrionales</taxon>
        <taxon>Vibrionaceae</taxon>
        <taxon>Vibrio</taxon>
    </lineage>
</organism>
<dbReference type="EMBL" id="LT960611">
    <property type="protein sequence ID" value="SON50231.1"/>
    <property type="molecule type" value="Genomic_DNA"/>
</dbReference>
<dbReference type="AlphaFoldDB" id="A0A2N8ZE98"/>
<name>A0A2N8ZE98_9VIBR</name>